<evidence type="ECO:0000313" key="2">
    <source>
        <dbReference type="Proteomes" id="UP000193404"/>
    </source>
</evidence>
<keyword evidence="2" id="KW-1185">Reference proteome</keyword>
<accession>A0A1W6JWX4</accession>
<proteinExistence type="predicted"/>
<sequence length="187" mass="21940">MIQITPSDIIPWNEYEKIRYEVIRKIVEIKKSRRIELGDRLGLLFENRDTVLHQIQEMVYLDKLTKIEDIKEEIETYYTWLPCDGKIKATLYVYAEDEKDLENVFNTLPGIYNSIFLRVGKRIIQGEPENGRNQGHAFSTVQPLSFNLEGEKSTDIEVNVVHENYKVKVKVPEELAKKLIEEAYTEC</sequence>
<organism evidence="1 2">
    <name type="scientific">Acidianus manzaensis</name>
    <dbReference type="NCBI Taxonomy" id="282676"/>
    <lineage>
        <taxon>Archaea</taxon>
        <taxon>Thermoproteota</taxon>
        <taxon>Thermoprotei</taxon>
        <taxon>Sulfolobales</taxon>
        <taxon>Sulfolobaceae</taxon>
        <taxon>Acidianus</taxon>
    </lineage>
</organism>
<name>A0A1W6JWX4_9CREN</name>
<dbReference type="InterPro" id="IPR021890">
    <property type="entry name" value="DUF3501"/>
</dbReference>
<dbReference type="Pfam" id="PF12007">
    <property type="entry name" value="DUF3501"/>
    <property type="match status" value="1"/>
</dbReference>
<protein>
    <submittedName>
        <fullName evidence="1">Fructose-bisphosphate aldolase</fullName>
    </submittedName>
</protein>
<dbReference type="Proteomes" id="UP000193404">
    <property type="component" value="Chromosome"/>
</dbReference>
<dbReference type="STRING" id="282676.B6F84_01265"/>
<dbReference type="EMBL" id="CP020477">
    <property type="protein sequence ID" value="ARM74786.1"/>
    <property type="molecule type" value="Genomic_DNA"/>
</dbReference>
<dbReference type="RefSeq" id="WP_148690537.1">
    <property type="nucleotide sequence ID" value="NZ_CP020477.1"/>
</dbReference>
<reference evidence="1 2" key="1">
    <citation type="submission" date="2017-03" db="EMBL/GenBank/DDBJ databases">
        <title>Sulfur activation and transportation mechanism of thermophilic Archaea Acidianus manzaensis YN-25.</title>
        <authorList>
            <person name="Ma Y."/>
            <person name="Yang Y."/>
            <person name="Xia J."/>
        </authorList>
    </citation>
    <scope>NUCLEOTIDE SEQUENCE [LARGE SCALE GENOMIC DNA]</scope>
    <source>
        <strain evidence="1 2">YN-25</strain>
    </source>
</reference>
<evidence type="ECO:0000313" key="1">
    <source>
        <dbReference type="EMBL" id="ARM74786.1"/>
    </source>
</evidence>
<dbReference type="GeneID" id="41589506"/>
<dbReference type="AlphaFoldDB" id="A0A1W6JWX4"/>
<gene>
    <name evidence="1" type="ORF">B6F84_01265</name>
</gene>
<dbReference type="KEGG" id="aman:B6F84_01265"/>
<dbReference type="OrthoDB" id="42145at2157"/>